<feature type="transmembrane region" description="Helical" evidence="1">
    <location>
        <begin position="7"/>
        <end position="25"/>
    </location>
</feature>
<accession>A0A7H9CLY6</accession>
<keyword evidence="3" id="KW-1185">Reference proteome</keyword>
<name>A0A7H9CLY6_9BACT</name>
<evidence type="ECO:0000256" key="1">
    <source>
        <dbReference type="SAM" id="Phobius"/>
    </source>
</evidence>
<gene>
    <name evidence="2" type="ORF">CINF_1334</name>
</gene>
<dbReference type="NCBIfam" id="TIGR02532">
    <property type="entry name" value="IV_pilin_GFxxxE"/>
    <property type="match status" value="1"/>
</dbReference>
<dbReference type="Gene3D" id="3.30.700.10">
    <property type="entry name" value="Glycoprotein, Type 4 Pilin"/>
    <property type="match status" value="1"/>
</dbReference>
<evidence type="ECO:0000313" key="2">
    <source>
        <dbReference type="EMBL" id="QLI05819.1"/>
    </source>
</evidence>
<proteinExistence type="predicted"/>
<dbReference type="EMBL" id="CP049075">
    <property type="protein sequence ID" value="QLI05819.1"/>
    <property type="molecule type" value="Genomic_DNA"/>
</dbReference>
<dbReference type="SUPFAM" id="SSF54523">
    <property type="entry name" value="Pili subunits"/>
    <property type="match status" value="1"/>
</dbReference>
<evidence type="ECO:0000313" key="3">
    <source>
        <dbReference type="Proteomes" id="UP000509414"/>
    </source>
</evidence>
<reference evidence="2 3" key="1">
    <citation type="submission" date="2020-02" db="EMBL/GenBank/DDBJ databases">
        <title>Complete genome sequence of the novel Campylobacter species Candidatus Campylobacter infans.</title>
        <authorList>
            <person name="Duim B."/>
            <person name="Zomer A."/>
            <person name="van der Graaf L."/>
            <person name="Wagenaar J."/>
        </authorList>
    </citation>
    <scope>NUCLEOTIDE SEQUENCE [LARGE SCALE GENOMIC DNA]</scope>
    <source>
        <strain evidence="2 3">19S00001</strain>
    </source>
</reference>
<dbReference type="InterPro" id="IPR012902">
    <property type="entry name" value="N_methyl_site"/>
</dbReference>
<sequence>MKRAFTLIELVFVVVIAGILAFVLIPKSSDTKLLQATNQIISHIRYTQSLAINGDQFDPNDKNWYKKMWRISFSNINNKKDDKYNGWNYVVWRDSQGNSTANPNSPKEIAPDPAAPGKLLYANVSGGHRWVSDSTRNPKLNLTNTYNIKDIKFANFKKKNSKTLIFDELGRVYSPKIDNPYDNKHDQIATITLSNASGASITIMIEPESGYVCIAKKEKDLITCDENYNL</sequence>
<protein>
    <submittedName>
        <fullName evidence="2">Putative type II secretion system protein</fullName>
    </submittedName>
</protein>
<dbReference type="KEGG" id="cinf:CINF_1334"/>
<dbReference type="AlphaFoldDB" id="A0A7H9CLY6"/>
<keyword evidence="1" id="KW-0812">Transmembrane</keyword>
<keyword evidence="1" id="KW-0472">Membrane</keyword>
<dbReference type="Proteomes" id="UP000509414">
    <property type="component" value="Chromosome"/>
</dbReference>
<organism evidence="2 3">
    <name type="scientific">Candidatus Campylobacter infans</name>
    <dbReference type="NCBI Taxonomy" id="2561898"/>
    <lineage>
        <taxon>Bacteria</taxon>
        <taxon>Pseudomonadati</taxon>
        <taxon>Campylobacterota</taxon>
        <taxon>Epsilonproteobacteria</taxon>
        <taxon>Campylobacterales</taxon>
        <taxon>Campylobacteraceae</taxon>
        <taxon>Campylobacter</taxon>
    </lineage>
</organism>
<dbReference type="RefSeq" id="WP_179974978.1">
    <property type="nucleotide sequence ID" value="NZ_CP049075.1"/>
</dbReference>
<keyword evidence="1" id="KW-1133">Transmembrane helix</keyword>
<dbReference type="InterPro" id="IPR045584">
    <property type="entry name" value="Pilin-like"/>
</dbReference>